<dbReference type="Pfam" id="PF00400">
    <property type="entry name" value="WD40"/>
    <property type="match status" value="1"/>
</dbReference>
<dbReference type="Gene3D" id="2.130.10.10">
    <property type="entry name" value="YVTN repeat-like/Quinoprotein amine dehydrogenase"/>
    <property type="match status" value="2"/>
</dbReference>
<dbReference type="InterPro" id="IPR015943">
    <property type="entry name" value="WD40/YVTN_repeat-like_dom_sf"/>
</dbReference>
<sequence length="416" mass="46607">MNYILTLIVHTTMNQPRRKSVAGPAHLGLAELQPVRAAPTGLGPRRNEPDESETASKGIPESGGGFKKSRGPKDNTTIEGKCTVLSSVECGADQLCCQYNEDFTMYAGGGVDGNIKIFNSETNDMLMNLSDSEVQGRTASVTCIKHRPVTKTYPINNCFTCTYVNGLVKCWNYNFKECVYTIRESRQTYGLTYHPRLPKFITYGDNMKIYLYDEETKVQERVLQASDRKEVHDGPISRVFAGRFNPRSNYEFLTGGWDDLVHLWDLRAPHAVKYISGVHLCGEGLDINKKGTEILTCSWRAEDQLQLWDYSTFKLISTFYPDVHTSKLYCGRFMNSEFLSCCGGDTALIRVVDLQTSYSSVVIHNLPSAVYHLNIGPSKGAKTKAADDDSRQKGDVTRVPKLCYTCGRKLVQIDFV</sequence>
<dbReference type="SUPFAM" id="SSF50978">
    <property type="entry name" value="WD40 repeat-like"/>
    <property type="match status" value="1"/>
</dbReference>
<proteinExistence type="predicted"/>
<dbReference type="PANTHER" id="PTHR47822">
    <property type="entry name" value="CARBOHYDRATE BINDING DOMAIN CONTAINING PROTEIN"/>
    <property type="match status" value="1"/>
</dbReference>
<feature type="region of interest" description="Disordered" evidence="1">
    <location>
        <begin position="32"/>
        <end position="74"/>
    </location>
</feature>
<dbReference type="SMART" id="SM00320">
    <property type="entry name" value="WD40"/>
    <property type="match status" value="5"/>
</dbReference>
<dbReference type="AlphaFoldDB" id="A0AAW1VCB5"/>
<accession>A0AAW1VCB5</accession>
<name>A0AAW1VCB5_9CUCU</name>
<evidence type="ECO:0000313" key="3">
    <source>
        <dbReference type="Proteomes" id="UP001431783"/>
    </source>
</evidence>
<dbReference type="InterPro" id="IPR001680">
    <property type="entry name" value="WD40_rpt"/>
</dbReference>
<protein>
    <submittedName>
        <fullName evidence="2">Uncharacterized protein</fullName>
    </submittedName>
</protein>
<reference evidence="2 3" key="1">
    <citation type="submission" date="2023-03" db="EMBL/GenBank/DDBJ databases">
        <title>Genome insight into feeding habits of ladybird beetles.</title>
        <authorList>
            <person name="Li H.-S."/>
            <person name="Huang Y.-H."/>
            <person name="Pang H."/>
        </authorList>
    </citation>
    <scope>NUCLEOTIDE SEQUENCE [LARGE SCALE GENOMIC DNA]</scope>
    <source>
        <strain evidence="2">SYSU_2023b</strain>
        <tissue evidence="2">Whole body</tissue>
    </source>
</reference>
<evidence type="ECO:0000313" key="2">
    <source>
        <dbReference type="EMBL" id="KAK9889655.1"/>
    </source>
</evidence>
<comment type="caution">
    <text evidence="2">The sequence shown here is derived from an EMBL/GenBank/DDBJ whole genome shotgun (WGS) entry which is preliminary data.</text>
</comment>
<evidence type="ECO:0000256" key="1">
    <source>
        <dbReference type="SAM" id="MobiDB-lite"/>
    </source>
</evidence>
<dbReference type="Proteomes" id="UP001431783">
    <property type="component" value="Unassembled WGS sequence"/>
</dbReference>
<dbReference type="InterPro" id="IPR036322">
    <property type="entry name" value="WD40_repeat_dom_sf"/>
</dbReference>
<gene>
    <name evidence="2" type="ORF">WA026_007033</name>
</gene>
<organism evidence="2 3">
    <name type="scientific">Henosepilachna vigintioctopunctata</name>
    <dbReference type="NCBI Taxonomy" id="420089"/>
    <lineage>
        <taxon>Eukaryota</taxon>
        <taxon>Metazoa</taxon>
        <taxon>Ecdysozoa</taxon>
        <taxon>Arthropoda</taxon>
        <taxon>Hexapoda</taxon>
        <taxon>Insecta</taxon>
        <taxon>Pterygota</taxon>
        <taxon>Neoptera</taxon>
        <taxon>Endopterygota</taxon>
        <taxon>Coleoptera</taxon>
        <taxon>Polyphaga</taxon>
        <taxon>Cucujiformia</taxon>
        <taxon>Coccinelloidea</taxon>
        <taxon>Coccinellidae</taxon>
        <taxon>Epilachninae</taxon>
        <taxon>Epilachnini</taxon>
        <taxon>Henosepilachna</taxon>
    </lineage>
</organism>
<dbReference type="PANTHER" id="PTHR47822:SF2">
    <property type="entry name" value="F-BOX AND WD-40 DOMAIN PROTEIN 7"/>
    <property type="match status" value="1"/>
</dbReference>
<dbReference type="EMBL" id="JARQZJ010000123">
    <property type="protein sequence ID" value="KAK9889655.1"/>
    <property type="molecule type" value="Genomic_DNA"/>
</dbReference>
<keyword evidence="3" id="KW-1185">Reference proteome</keyword>